<evidence type="ECO:0000313" key="1">
    <source>
        <dbReference type="EMBL" id="EPS31395.1"/>
    </source>
</evidence>
<keyword evidence="2" id="KW-1185">Reference proteome</keyword>
<reference evidence="1 2" key="1">
    <citation type="journal article" date="2013" name="PLoS ONE">
        <title>Genomic and secretomic analyses reveal unique features of the lignocellulolytic enzyme system of Penicillium decumbens.</title>
        <authorList>
            <person name="Liu G."/>
            <person name="Zhang L."/>
            <person name="Wei X."/>
            <person name="Zou G."/>
            <person name="Qin Y."/>
            <person name="Ma L."/>
            <person name="Li J."/>
            <person name="Zheng H."/>
            <person name="Wang S."/>
            <person name="Wang C."/>
            <person name="Xun L."/>
            <person name="Zhao G.-P."/>
            <person name="Zhou Z."/>
            <person name="Qu Y."/>
        </authorList>
    </citation>
    <scope>NUCLEOTIDE SEQUENCE [LARGE SCALE GENOMIC DNA]</scope>
    <source>
        <strain evidence="2">114-2 / CGMCC 5302</strain>
    </source>
</reference>
<dbReference type="PhylomeDB" id="S7ZLA0"/>
<dbReference type="AlphaFoldDB" id="S7ZLA0"/>
<evidence type="ECO:0000313" key="2">
    <source>
        <dbReference type="Proteomes" id="UP000019376"/>
    </source>
</evidence>
<dbReference type="eggNOG" id="ENOG502SSCH">
    <property type="taxonomic scope" value="Eukaryota"/>
</dbReference>
<dbReference type="InterPro" id="IPR046670">
    <property type="entry name" value="DUF6540"/>
</dbReference>
<organism evidence="1 2">
    <name type="scientific">Penicillium oxalicum (strain 114-2 / CGMCC 5302)</name>
    <name type="common">Penicillium decumbens</name>
    <dbReference type="NCBI Taxonomy" id="933388"/>
    <lineage>
        <taxon>Eukaryota</taxon>
        <taxon>Fungi</taxon>
        <taxon>Dikarya</taxon>
        <taxon>Ascomycota</taxon>
        <taxon>Pezizomycotina</taxon>
        <taxon>Eurotiomycetes</taxon>
        <taxon>Eurotiomycetidae</taxon>
        <taxon>Eurotiales</taxon>
        <taxon>Aspergillaceae</taxon>
        <taxon>Penicillium</taxon>
    </lineage>
</organism>
<name>S7ZLA0_PENO1</name>
<gene>
    <name evidence="1" type="ORF">PDE_06350</name>
</gene>
<dbReference type="EMBL" id="KB644413">
    <property type="protein sequence ID" value="EPS31395.1"/>
    <property type="molecule type" value="Genomic_DNA"/>
</dbReference>
<dbReference type="OrthoDB" id="1658288at2759"/>
<protein>
    <submittedName>
        <fullName evidence="1">Uncharacterized protein</fullName>
    </submittedName>
</protein>
<proteinExistence type="predicted"/>
<dbReference type="HOGENOM" id="CLU_099931_0_0_1"/>
<sequence>MTPRTLYLIASRNAAAQRAHFAVFVPGADNPEQGTLIEAVGAPMAGYALEFKRNYCPLQDYVENYEILRIGDVDSRHIVDDQTGIKSIDQDPRDDIELVASQIPTPGISENFLAPVNETRQTMLMREVLNPQFSNKRDQEWTLEYIRGLVGKRLLNPEAVLVVHSKRDPPTHGLGFQPSVRRSS</sequence>
<dbReference type="STRING" id="933388.S7ZLA0"/>
<dbReference type="Proteomes" id="UP000019376">
    <property type="component" value="Unassembled WGS sequence"/>
</dbReference>
<accession>S7ZLA0</accession>
<dbReference type="Pfam" id="PF20174">
    <property type="entry name" value="DUF6540"/>
    <property type="match status" value="1"/>
</dbReference>